<reference evidence="5" key="2">
    <citation type="journal article" date="2021" name="PeerJ">
        <title>Extensive microbial diversity within the chicken gut microbiome revealed by metagenomics and culture.</title>
        <authorList>
            <person name="Gilroy R."/>
            <person name="Ravi A."/>
            <person name="Getino M."/>
            <person name="Pursley I."/>
            <person name="Horton D.L."/>
            <person name="Alikhan N.F."/>
            <person name="Baker D."/>
            <person name="Gharbi K."/>
            <person name="Hall N."/>
            <person name="Watson M."/>
            <person name="Adriaenssens E.M."/>
            <person name="Foster-Nyarko E."/>
            <person name="Jarju S."/>
            <person name="Secka A."/>
            <person name="Antonio M."/>
            <person name="Oren A."/>
            <person name="Chaudhuri R.R."/>
            <person name="La Ragione R."/>
            <person name="Hildebrand F."/>
            <person name="Pallen M.J."/>
        </authorList>
    </citation>
    <scope>NUCLEOTIDE SEQUENCE</scope>
    <source>
        <strain evidence="5">11687</strain>
    </source>
</reference>
<dbReference type="Gene3D" id="1.10.287.380">
    <property type="entry name" value="Valyl-tRNA synthetase, C-terminal domain"/>
    <property type="match status" value="1"/>
</dbReference>
<evidence type="ECO:0000259" key="4">
    <source>
        <dbReference type="PROSITE" id="PS50893"/>
    </source>
</evidence>
<gene>
    <name evidence="5" type="ORF">IAC57_04235</name>
</gene>
<dbReference type="PROSITE" id="PS50893">
    <property type="entry name" value="ABC_TRANSPORTER_2"/>
    <property type="match status" value="2"/>
</dbReference>
<dbReference type="GO" id="GO:0016887">
    <property type="term" value="F:ATP hydrolysis activity"/>
    <property type="evidence" value="ECO:0007669"/>
    <property type="project" value="InterPro"/>
</dbReference>
<reference evidence="5" key="1">
    <citation type="submission" date="2020-10" db="EMBL/GenBank/DDBJ databases">
        <authorList>
            <person name="Gilroy R."/>
        </authorList>
    </citation>
    <scope>NUCLEOTIDE SEQUENCE</scope>
    <source>
        <strain evidence="5">11687</strain>
    </source>
</reference>
<comment type="caution">
    <text evidence="5">The sequence shown here is derived from an EMBL/GenBank/DDBJ whole genome shotgun (WGS) entry which is preliminary data.</text>
</comment>
<dbReference type="InterPro" id="IPR032781">
    <property type="entry name" value="ABC_tran_Xtn"/>
</dbReference>
<evidence type="ECO:0000256" key="1">
    <source>
        <dbReference type="ARBA" id="ARBA00022741"/>
    </source>
</evidence>
<feature type="compositionally biased region" description="Basic and acidic residues" evidence="3">
    <location>
        <begin position="550"/>
        <end position="567"/>
    </location>
</feature>
<dbReference type="AlphaFoldDB" id="A0A9D1MFM4"/>
<dbReference type="InterPro" id="IPR051309">
    <property type="entry name" value="ABCF_ATPase"/>
</dbReference>
<dbReference type="GO" id="GO:0005524">
    <property type="term" value="F:ATP binding"/>
    <property type="evidence" value="ECO:0007669"/>
    <property type="project" value="UniProtKB-KW"/>
</dbReference>
<dbReference type="PANTHER" id="PTHR42855:SF2">
    <property type="entry name" value="DRUG RESISTANCE ABC TRANSPORTER,ATP-BINDING PROTEIN"/>
    <property type="match status" value="1"/>
</dbReference>
<dbReference type="InterPro" id="IPR003593">
    <property type="entry name" value="AAA+_ATPase"/>
</dbReference>
<dbReference type="SUPFAM" id="SSF52540">
    <property type="entry name" value="P-loop containing nucleoside triphosphate hydrolases"/>
    <property type="match status" value="2"/>
</dbReference>
<accession>A0A9D1MFM4</accession>
<feature type="region of interest" description="Disordered" evidence="3">
    <location>
        <begin position="536"/>
        <end position="567"/>
    </location>
</feature>
<dbReference type="InterPro" id="IPR037118">
    <property type="entry name" value="Val-tRNA_synth_C_sf"/>
</dbReference>
<evidence type="ECO:0000256" key="3">
    <source>
        <dbReference type="SAM" id="MobiDB-lite"/>
    </source>
</evidence>
<dbReference type="Pfam" id="PF12848">
    <property type="entry name" value="ABC_tran_Xtn"/>
    <property type="match status" value="1"/>
</dbReference>
<name>A0A9D1MFM4_9FIRM</name>
<dbReference type="Pfam" id="PF00005">
    <property type="entry name" value="ABC_tran"/>
    <property type="match status" value="2"/>
</dbReference>
<dbReference type="InterPro" id="IPR032524">
    <property type="entry name" value="ABC_tran_C"/>
</dbReference>
<dbReference type="PROSITE" id="PS00211">
    <property type="entry name" value="ABC_TRANSPORTER_1"/>
    <property type="match status" value="1"/>
</dbReference>
<dbReference type="Gene3D" id="3.40.50.300">
    <property type="entry name" value="P-loop containing nucleotide triphosphate hydrolases"/>
    <property type="match status" value="2"/>
</dbReference>
<dbReference type="InterPro" id="IPR027417">
    <property type="entry name" value="P-loop_NTPase"/>
</dbReference>
<organism evidence="5 6">
    <name type="scientific">Candidatus Scatosoma pullistercoris</name>
    <dbReference type="NCBI Taxonomy" id="2840934"/>
    <lineage>
        <taxon>Bacteria</taxon>
        <taxon>Bacillati</taxon>
        <taxon>Bacillota</taxon>
        <taxon>Clostridia</taxon>
        <taxon>Candidatus Scatosoma</taxon>
    </lineage>
</organism>
<evidence type="ECO:0000256" key="2">
    <source>
        <dbReference type="ARBA" id="ARBA00022840"/>
    </source>
</evidence>
<protein>
    <submittedName>
        <fullName evidence="5">ABC-F family ATP-binding cassette domain-containing protein</fullName>
    </submittedName>
</protein>
<dbReference type="InterPro" id="IPR003439">
    <property type="entry name" value="ABC_transporter-like_ATP-bd"/>
</dbReference>
<keyword evidence="2 5" id="KW-0067">ATP-binding</keyword>
<proteinExistence type="predicted"/>
<dbReference type="GO" id="GO:0003677">
    <property type="term" value="F:DNA binding"/>
    <property type="evidence" value="ECO:0007669"/>
    <property type="project" value="InterPro"/>
</dbReference>
<dbReference type="EMBL" id="DVMZ01000108">
    <property type="protein sequence ID" value="HIU59295.1"/>
    <property type="molecule type" value="Genomic_DNA"/>
</dbReference>
<dbReference type="CDD" id="cd03221">
    <property type="entry name" value="ABCF_EF-3"/>
    <property type="match status" value="2"/>
</dbReference>
<feature type="domain" description="ABC transporter" evidence="4">
    <location>
        <begin position="3"/>
        <end position="266"/>
    </location>
</feature>
<dbReference type="Proteomes" id="UP000824081">
    <property type="component" value="Unassembled WGS sequence"/>
</dbReference>
<feature type="domain" description="ABC transporter" evidence="4">
    <location>
        <begin position="324"/>
        <end position="537"/>
    </location>
</feature>
<keyword evidence="1" id="KW-0547">Nucleotide-binding</keyword>
<dbReference type="PANTHER" id="PTHR42855">
    <property type="entry name" value="ABC TRANSPORTER ATP-BINDING SUBUNIT"/>
    <property type="match status" value="1"/>
</dbReference>
<evidence type="ECO:0000313" key="5">
    <source>
        <dbReference type="EMBL" id="HIU59295.1"/>
    </source>
</evidence>
<sequence length="630" mass="71062">MLISAEDLSFGFRGGSLLENISFTLSEGDRVGLIGPNGEGKTTLLRLILSQLEPESGSLFRKNGIRIGYLAQNGGYDSRNTVFGEMREIFAENIRALDSLRTMENAISLAREGTDEYRALSAKYEALNRRVAARDSYHYEVRIRTVLNGMGFSGCYDQPVSTMSGGEKTRLKLCRLLLEEPELLILDEPTNHLDIKTLFWLEEYLDGFKGAILTVSHDRYFLDKTVRTVYELENRRLTVFRGNYTKYKQLKAEQTARLAKEYEKQQEEIAHLQDYVDRNLVRATTAKSALSRVKKLEKMEVLEKPKLPPSPPRFSFSYAEKPYEQVLDVVGLDLKAGEKLLLKGASFGVKRGEKCAIVGDNGTGKSTLVKEIARGKNPAVHTGRFVKIACYDQENANLNPENTVLGELWERHPLWDQTRVRNILAQAKLDAGDMDKKVRMLSGGERAKLALAVFECEGGNFLILDEPTNHLDLPARESLEEALKAFDGTVLFVSHDRYFINALAGKIVELKEGTIFEFKGTYDEYTAYKSALSAAETEKTGTGQSAPAKKSGDTGYRTKEERAAEARKRQRVREIEAEISALEQEETDIGARLADPEVTSDYQRLNENCKRLEQVKNRMDELYAEYETLL</sequence>
<evidence type="ECO:0000313" key="6">
    <source>
        <dbReference type="Proteomes" id="UP000824081"/>
    </source>
</evidence>
<dbReference type="SMART" id="SM00382">
    <property type="entry name" value="AAA"/>
    <property type="match status" value="2"/>
</dbReference>
<dbReference type="FunFam" id="3.40.50.300:FF:000011">
    <property type="entry name" value="Putative ABC transporter ATP-binding component"/>
    <property type="match status" value="1"/>
</dbReference>
<dbReference type="Pfam" id="PF16326">
    <property type="entry name" value="ABC_tran_CTD"/>
    <property type="match status" value="1"/>
</dbReference>
<dbReference type="InterPro" id="IPR017871">
    <property type="entry name" value="ABC_transporter-like_CS"/>
</dbReference>